<feature type="transmembrane region" description="Helical" evidence="1">
    <location>
        <begin position="368"/>
        <end position="386"/>
    </location>
</feature>
<keyword evidence="1" id="KW-1133">Transmembrane helix</keyword>
<keyword evidence="1" id="KW-0472">Membrane</keyword>
<feature type="transmembrane region" description="Helical" evidence="1">
    <location>
        <begin position="20"/>
        <end position="39"/>
    </location>
</feature>
<dbReference type="Proteomes" id="UP001499852">
    <property type="component" value="Unassembled WGS sequence"/>
</dbReference>
<proteinExistence type="predicted"/>
<evidence type="ECO:0000256" key="1">
    <source>
        <dbReference type="SAM" id="Phobius"/>
    </source>
</evidence>
<evidence type="ECO:0000313" key="3">
    <source>
        <dbReference type="Proteomes" id="UP001499852"/>
    </source>
</evidence>
<protein>
    <submittedName>
        <fullName evidence="2">DUF5009 domain-containing protein</fullName>
    </submittedName>
</protein>
<dbReference type="PANTHER" id="PTHR31061">
    <property type="entry name" value="LD22376P"/>
    <property type="match status" value="1"/>
</dbReference>
<sequence length="394" mass="44080">MVRLFPAMSPNQRLVSLDAFRGFIMLLMASSGFGLAQMAKANPESWWWQQIGYQVSHVEWVGCALWDLIQPAFMFMVGVAVPLSLLRRKQDGQGFFGRFAHALLRALVLILLGVLLSTKVGDPQTNWIFPNVLAQIGLGYVFLFVLASLGWEYCAAAVVILLVGDWYWFFQHPLPAAGFDFAAVGARPEDLMDGRFAQWSKHLNVAADFDRWLLNLFPRTEPFITNAGGYTTMNFVPALATMLMGAITGERLLRSPKTHGQKAAILLTAGIVCLLIGTVLDIVAVPMVKRIWTPSWGMFSGGWVFLMLSFFYWLVEVAGQRKIVFPLVVVGMNSLFIYVMHSLAAGWIRDAIKTHAGAGFFSGAWAPVIERCSVLAVLWLLCFWLYRQRAFLRV</sequence>
<name>A0ABP9PQ15_9BACT</name>
<comment type="caution">
    <text evidence="2">The sequence shown here is derived from an EMBL/GenBank/DDBJ whole genome shotgun (WGS) entry which is preliminary data.</text>
</comment>
<feature type="transmembrane region" description="Helical" evidence="1">
    <location>
        <begin position="327"/>
        <end position="348"/>
    </location>
</feature>
<feature type="transmembrane region" description="Helical" evidence="1">
    <location>
        <begin position="98"/>
        <end position="116"/>
    </location>
</feature>
<feature type="transmembrane region" description="Helical" evidence="1">
    <location>
        <begin position="153"/>
        <end position="170"/>
    </location>
</feature>
<gene>
    <name evidence="2" type="ORF">GCM10023213_46190</name>
</gene>
<feature type="transmembrane region" description="Helical" evidence="1">
    <location>
        <begin position="68"/>
        <end position="86"/>
    </location>
</feature>
<organism evidence="2 3">
    <name type="scientific">Prosthecobacter algae</name>
    <dbReference type="NCBI Taxonomy" id="1144682"/>
    <lineage>
        <taxon>Bacteria</taxon>
        <taxon>Pseudomonadati</taxon>
        <taxon>Verrucomicrobiota</taxon>
        <taxon>Verrucomicrobiia</taxon>
        <taxon>Verrucomicrobiales</taxon>
        <taxon>Verrucomicrobiaceae</taxon>
        <taxon>Prosthecobacter</taxon>
    </lineage>
</organism>
<feature type="transmembrane region" description="Helical" evidence="1">
    <location>
        <begin position="296"/>
        <end position="315"/>
    </location>
</feature>
<dbReference type="EMBL" id="BAABIA010000013">
    <property type="protein sequence ID" value="GAA5149054.1"/>
    <property type="molecule type" value="Genomic_DNA"/>
</dbReference>
<feature type="transmembrane region" description="Helical" evidence="1">
    <location>
        <begin position="128"/>
        <end position="146"/>
    </location>
</feature>
<evidence type="ECO:0000313" key="2">
    <source>
        <dbReference type="EMBL" id="GAA5149054.1"/>
    </source>
</evidence>
<keyword evidence="1" id="KW-0812">Transmembrane</keyword>
<feature type="transmembrane region" description="Helical" evidence="1">
    <location>
        <begin position="265"/>
        <end position="284"/>
    </location>
</feature>
<dbReference type="PANTHER" id="PTHR31061:SF24">
    <property type="entry name" value="LD22376P"/>
    <property type="match status" value="1"/>
</dbReference>
<accession>A0ABP9PQ15</accession>
<reference evidence="3" key="1">
    <citation type="journal article" date="2019" name="Int. J. Syst. Evol. Microbiol.">
        <title>The Global Catalogue of Microorganisms (GCM) 10K type strain sequencing project: providing services to taxonomists for standard genome sequencing and annotation.</title>
        <authorList>
            <consortium name="The Broad Institute Genomics Platform"/>
            <consortium name="The Broad Institute Genome Sequencing Center for Infectious Disease"/>
            <person name="Wu L."/>
            <person name="Ma J."/>
        </authorList>
    </citation>
    <scope>NUCLEOTIDE SEQUENCE [LARGE SCALE GENOMIC DNA]</scope>
    <source>
        <strain evidence="3">JCM 18053</strain>
    </source>
</reference>
<feature type="transmembrane region" description="Helical" evidence="1">
    <location>
        <begin position="235"/>
        <end position="253"/>
    </location>
</feature>
<keyword evidence="3" id="KW-1185">Reference proteome</keyword>